<protein>
    <submittedName>
        <fullName evidence="2">Adenylate and Guanylate cyclase catalytic domain-containing protein</fullName>
    </submittedName>
</protein>
<dbReference type="Gene3D" id="3.30.70.1230">
    <property type="entry name" value="Nucleotide cyclase"/>
    <property type="match status" value="2"/>
</dbReference>
<dbReference type="CDD" id="cd07302">
    <property type="entry name" value="CHD"/>
    <property type="match status" value="1"/>
</dbReference>
<dbReference type="InterPro" id="IPR029787">
    <property type="entry name" value="Nucleotide_cyclase"/>
</dbReference>
<organism evidence="2 3">
    <name type="scientific">Alkaliphilus peptidifermentans DSM 18978</name>
    <dbReference type="NCBI Taxonomy" id="1120976"/>
    <lineage>
        <taxon>Bacteria</taxon>
        <taxon>Bacillati</taxon>
        <taxon>Bacillota</taxon>
        <taxon>Clostridia</taxon>
        <taxon>Peptostreptococcales</taxon>
        <taxon>Natronincolaceae</taxon>
        <taxon>Alkaliphilus</taxon>
    </lineage>
</organism>
<dbReference type="OrthoDB" id="2087781at2"/>
<dbReference type="PROSITE" id="PS50125">
    <property type="entry name" value="GUANYLATE_CYCLASE_2"/>
    <property type="match status" value="1"/>
</dbReference>
<gene>
    <name evidence="2" type="ORF">SAMN03080606_02859</name>
</gene>
<dbReference type="RefSeq" id="WP_091545014.1">
    <property type="nucleotide sequence ID" value="NZ_FMUS01000019.1"/>
</dbReference>
<name>A0A1G5JH58_9FIRM</name>
<keyword evidence="3" id="KW-1185">Reference proteome</keyword>
<evidence type="ECO:0000313" key="2">
    <source>
        <dbReference type="EMBL" id="SCY87617.1"/>
    </source>
</evidence>
<sequence length="498" mass="57104">MNKIKGIHFYVNVLNMMSIIKEEQEKDEDLKRTIHRLQTYFCGFSKLLSIFGATLEKYTGARGHVVFEVDEDDIKDEITKVFKTIVACFIYNNEIFNTISKYSQYNYTDFKVHAGMDYGSFAWYEIDEFKETEEQTTIGAVANNSAKIQTYAGKNMIYIMDRLYKKLPLDIKERFNELTEEEMEELSGKIKDSKIYKVEYSEIFDVDTMEEIREELKTVETRVNDEANKLKIGEISFSGATKRINFSKVSINNNKKFDGGVLCADIRGFTKLFHKTDGNLDDLSDVIKEIYSIMGETTEEDDGVKVQYQGDRIVAIFHDFQDSTDYRIRMLRCAFNINEKIQELAQRFDIQEKLKQNNISVGIGCAIGNIIATRLGSNGNKDNIILSYSSTTADKCEDRYADSNEVVICKTLHDEIVAEVANSSSNEYEVLKEAFVAIATTGYYTSSLLLTEFVEKVREKEQAKASQKAKELFKAGFIKNSEGESVNVQTRPWGTRYE</sequence>
<dbReference type="Pfam" id="PF00211">
    <property type="entry name" value="Guanylate_cyc"/>
    <property type="match status" value="1"/>
</dbReference>
<dbReference type="GO" id="GO:0035556">
    <property type="term" value="P:intracellular signal transduction"/>
    <property type="evidence" value="ECO:0007669"/>
    <property type="project" value="InterPro"/>
</dbReference>
<dbReference type="SUPFAM" id="SSF55073">
    <property type="entry name" value="Nucleotide cyclase"/>
    <property type="match status" value="2"/>
</dbReference>
<evidence type="ECO:0000313" key="3">
    <source>
        <dbReference type="Proteomes" id="UP000198636"/>
    </source>
</evidence>
<reference evidence="2 3" key="1">
    <citation type="submission" date="2016-10" db="EMBL/GenBank/DDBJ databases">
        <authorList>
            <person name="de Groot N.N."/>
        </authorList>
    </citation>
    <scope>NUCLEOTIDE SEQUENCE [LARGE SCALE GENOMIC DNA]</scope>
    <source>
        <strain evidence="2 3">DSM 18978</strain>
    </source>
</reference>
<dbReference type="Proteomes" id="UP000198636">
    <property type="component" value="Unassembled WGS sequence"/>
</dbReference>
<evidence type="ECO:0000259" key="1">
    <source>
        <dbReference type="PROSITE" id="PS50125"/>
    </source>
</evidence>
<dbReference type="STRING" id="1120976.SAMN03080606_02859"/>
<dbReference type="AlphaFoldDB" id="A0A1G5JH58"/>
<dbReference type="GO" id="GO:0009190">
    <property type="term" value="P:cyclic nucleotide biosynthetic process"/>
    <property type="evidence" value="ECO:0007669"/>
    <property type="project" value="InterPro"/>
</dbReference>
<dbReference type="InterPro" id="IPR001054">
    <property type="entry name" value="A/G_cyclase"/>
</dbReference>
<dbReference type="EMBL" id="FMUS01000019">
    <property type="protein sequence ID" value="SCY87617.1"/>
    <property type="molecule type" value="Genomic_DNA"/>
</dbReference>
<proteinExistence type="predicted"/>
<feature type="domain" description="Guanylate cyclase" evidence="1">
    <location>
        <begin position="260"/>
        <end position="397"/>
    </location>
</feature>
<dbReference type="GO" id="GO:0004016">
    <property type="term" value="F:adenylate cyclase activity"/>
    <property type="evidence" value="ECO:0007669"/>
    <property type="project" value="UniProtKB-ARBA"/>
</dbReference>
<accession>A0A1G5JH58</accession>